<feature type="compositionally biased region" description="Polar residues" evidence="6">
    <location>
        <begin position="389"/>
        <end position="401"/>
    </location>
</feature>
<feature type="compositionally biased region" description="Low complexity" evidence="6">
    <location>
        <begin position="556"/>
        <end position="567"/>
    </location>
</feature>
<dbReference type="EC" id="2.3.2.27" evidence="3"/>
<dbReference type="SUPFAM" id="SSF57850">
    <property type="entry name" value="RING/U-box"/>
    <property type="match status" value="1"/>
</dbReference>
<dbReference type="Pfam" id="PF23628">
    <property type="entry name" value="ARM_LIN_C"/>
    <property type="match status" value="1"/>
</dbReference>
<dbReference type="OrthoDB" id="6252103at2759"/>
<keyword evidence="4" id="KW-0808">Transferase</keyword>
<evidence type="ECO:0000256" key="6">
    <source>
        <dbReference type="SAM" id="MobiDB-lite"/>
    </source>
</evidence>
<dbReference type="STRING" id="88036.D8RNN2"/>
<dbReference type="Proteomes" id="UP000001514">
    <property type="component" value="Unassembled WGS sequence"/>
</dbReference>
<dbReference type="EMBL" id="GL377585">
    <property type="protein sequence ID" value="EFJ25896.1"/>
    <property type="molecule type" value="Genomic_DNA"/>
</dbReference>
<dbReference type="PROSITE" id="PS50294">
    <property type="entry name" value="WD_REPEATS_REGION"/>
    <property type="match status" value="1"/>
</dbReference>
<feature type="compositionally biased region" description="Low complexity" evidence="6">
    <location>
        <begin position="345"/>
        <end position="359"/>
    </location>
</feature>
<dbReference type="InterPro" id="IPR013083">
    <property type="entry name" value="Znf_RING/FYVE/PHD"/>
</dbReference>
<gene>
    <name evidence="8" type="ORF">SELMODRAFT_413195</name>
</gene>
<dbReference type="Pfam" id="PF23654">
    <property type="entry name" value="ARM_LIN_2nd"/>
    <property type="match status" value="1"/>
</dbReference>
<dbReference type="InterPro" id="IPR036322">
    <property type="entry name" value="WD40_repeat_dom_sf"/>
</dbReference>
<dbReference type="SMART" id="SM00504">
    <property type="entry name" value="Ubox"/>
    <property type="match status" value="1"/>
</dbReference>
<dbReference type="SMART" id="SM00320">
    <property type="entry name" value="WD40"/>
    <property type="match status" value="4"/>
</dbReference>
<dbReference type="InParanoid" id="D8RNN2"/>
<feature type="region of interest" description="Disordered" evidence="6">
    <location>
        <begin position="556"/>
        <end position="576"/>
    </location>
</feature>
<dbReference type="Pfam" id="PF00400">
    <property type="entry name" value="WD40"/>
    <property type="match status" value="2"/>
</dbReference>
<sequence length="1405" mass="156050">MTMLPLFDASIENVLLSSVSRYALDALIDPSQRRRQREAERRWILDRQQQQQGQDREVRYADQAVLANLGWGIDALEEAIQTGNVETKIARLDYAEKMLQVCALLDRGSDTAGISNAYLAASAHMNLALVWKLRSDDRRAAENLLEMFIAEPFQSRVDFAPGLWEALFQRHLTGISSWYSEQRAKLLAAPSSQDHATLGHGGDYSVDFPSYSRDDFFAVSTDEVALNNLLSAVTPEQAAQLQVLEELYQNTLDDHTRQYAKFYRDCLRLPSSQLKVVKPLLPTAEPPATDEVFQPLKAQLEVIQEHESDEERDGDNELVNDTETQLSFSRQIKDHKSSEDKKQPASATSSNGASLSRSSSFDKMSERSHEHAHPMSRSSSISAEFSRPGAQQKTSRSCSFNRSELDTSERSLERRSSLNHVEHLNSISRDGDIYDEERSVTSETDAYERRMVRPPKDFVCPITNQLFDDPVTLETGQTYERTAIREWLERGNTTCPITRQLLKNRALPSTNYVLKRLVENWKEIHGAGNSMESFYDENQELWQDLENEDALLRSSPSSVISSSSRQSQAHKKHMKGDASAVEGFMHELKPAVERLCVSEDLQECEQAVMTIAAVWEKCCGDFRVEASLTKASVIEGLVEVLSVSVAQEVQVAAARILSALVASDEFTRHTIVRADPELESIVRLLKNEVAQGAVLLHQLKLSANEMNALDIVADLVKILRKGLDGVQGQGDKLCSPKAAAVGLLQQLVSTSPERPHSSAHLLLALEAVPILIENLKAKDIDERLSTISVLLCCMEADGRCRNLISRTAQLGPVVEILVRGSGSARELATFFFLELAHSNRRETNNKVLTTVKNEGILSTMHVLFVACQKAPIEHKHTIAVLMLQLEILGQRRQQSIYKEEALDAIVAALSRESPFDCQVETAEALVALVGRFSYAGTPLTEAWLLKLAGLEQPYELLTNEDPQQEREAAEEKAANLWELNAARVFLEFEGGAILEALGAMLQSKNLELWKPCMIFAVWLSFVVKKLPSSGLRPYFRRYFLAPFVVALESAKNVQQKVLAALGLHTFLDDPESMQELIGYAKDVVKPLRQLKKVTWIAQEFSEAFIKCTSLNPMELWQHSEVGQLDVTRSGEVRCLARSKGRLFSGHSDGSIQVWETKKKVPTLLLVLTDHSKAVTSLALSSSSNRLYSASLDRTVRVWAISPESVLCMNVLDFKEAVGALAISGSTIVTATAQGNGIKVQAETNSSKQLNSGKHVQCLAVSNGNVYCGCTDTSIQEVDLEENSVVTIQPGTRSLLGKKPVYAIQIFKSEIFSAGAVVEGAAVKVWDQTDYSLKRSLPTNLEIRSIAVHDDFLYLGSSSGIIEVWLRERNTRVSVLNIGSKVNALLPDGDVVYSASEDGKIRIISF</sequence>
<reference evidence="8 9" key="1">
    <citation type="journal article" date="2011" name="Science">
        <title>The Selaginella genome identifies genetic changes associated with the evolution of vascular plants.</title>
        <authorList>
            <person name="Banks J.A."/>
            <person name="Nishiyama T."/>
            <person name="Hasebe M."/>
            <person name="Bowman J.L."/>
            <person name="Gribskov M."/>
            <person name="dePamphilis C."/>
            <person name="Albert V.A."/>
            <person name="Aono N."/>
            <person name="Aoyama T."/>
            <person name="Ambrose B.A."/>
            <person name="Ashton N.W."/>
            <person name="Axtell M.J."/>
            <person name="Barker E."/>
            <person name="Barker M.S."/>
            <person name="Bennetzen J.L."/>
            <person name="Bonawitz N.D."/>
            <person name="Chapple C."/>
            <person name="Cheng C."/>
            <person name="Correa L.G."/>
            <person name="Dacre M."/>
            <person name="DeBarry J."/>
            <person name="Dreyer I."/>
            <person name="Elias M."/>
            <person name="Engstrom E.M."/>
            <person name="Estelle M."/>
            <person name="Feng L."/>
            <person name="Finet C."/>
            <person name="Floyd S.K."/>
            <person name="Frommer W.B."/>
            <person name="Fujita T."/>
            <person name="Gramzow L."/>
            <person name="Gutensohn M."/>
            <person name="Harholt J."/>
            <person name="Hattori M."/>
            <person name="Heyl A."/>
            <person name="Hirai T."/>
            <person name="Hiwatashi Y."/>
            <person name="Ishikawa M."/>
            <person name="Iwata M."/>
            <person name="Karol K.G."/>
            <person name="Koehler B."/>
            <person name="Kolukisaoglu U."/>
            <person name="Kubo M."/>
            <person name="Kurata T."/>
            <person name="Lalonde S."/>
            <person name="Li K."/>
            <person name="Li Y."/>
            <person name="Litt A."/>
            <person name="Lyons E."/>
            <person name="Manning G."/>
            <person name="Maruyama T."/>
            <person name="Michael T.P."/>
            <person name="Mikami K."/>
            <person name="Miyazaki S."/>
            <person name="Morinaga S."/>
            <person name="Murata T."/>
            <person name="Mueller-Roeber B."/>
            <person name="Nelson D.R."/>
            <person name="Obara M."/>
            <person name="Oguri Y."/>
            <person name="Olmstead R.G."/>
            <person name="Onodera N."/>
            <person name="Petersen B.L."/>
            <person name="Pils B."/>
            <person name="Prigge M."/>
            <person name="Rensing S.A."/>
            <person name="Riano-Pachon D.M."/>
            <person name="Roberts A.W."/>
            <person name="Sato Y."/>
            <person name="Scheller H.V."/>
            <person name="Schulz B."/>
            <person name="Schulz C."/>
            <person name="Shakirov E.V."/>
            <person name="Shibagaki N."/>
            <person name="Shinohara N."/>
            <person name="Shippen D.E."/>
            <person name="Soerensen I."/>
            <person name="Sotooka R."/>
            <person name="Sugimoto N."/>
            <person name="Sugita M."/>
            <person name="Sumikawa N."/>
            <person name="Tanurdzic M."/>
            <person name="Theissen G."/>
            <person name="Ulvskov P."/>
            <person name="Wakazuki S."/>
            <person name="Weng J.K."/>
            <person name="Willats W.W."/>
            <person name="Wipf D."/>
            <person name="Wolf P.G."/>
            <person name="Yang L."/>
            <person name="Zimmer A.D."/>
            <person name="Zhu Q."/>
            <person name="Mitros T."/>
            <person name="Hellsten U."/>
            <person name="Loque D."/>
            <person name="Otillar R."/>
            <person name="Salamov A."/>
            <person name="Schmutz J."/>
            <person name="Shapiro H."/>
            <person name="Lindquist E."/>
            <person name="Lucas S."/>
            <person name="Rokhsar D."/>
            <person name="Grigoriev I.V."/>
        </authorList>
    </citation>
    <scope>NUCLEOTIDE SEQUENCE [LARGE SCALE GENOMIC DNA]</scope>
</reference>
<dbReference type="GO" id="GO:0016567">
    <property type="term" value="P:protein ubiquitination"/>
    <property type="evidence" value="ECO:0007669"/>
    <property type="project" value="UniProtKB-UniPathway"/>
</dbReference>
<dbReference type="InterPro" id="IPR003613">
    <property type="entry name" value="Ubox_domain"/>
</dbReference>
<protein>
    <recommendedName>
        <fullName evidence="3">RING-type E3 ubiquitin transferase</fullName>
        <ecNumber evidence="3">2.3.2.27</ecNumber>
    </recommendedName>
</protein>
<evidence type="ECO:0000256" key="1">
    <source>
        <dbReference type="ARBA" id="ARBA00000900"/>
    </source>
</evidence>
<feature type="repeat" description="WD" evidence="5">
    <location>
        <begin position="1167"/>
        <end position="1198"/>
    </location>
</feature>
<dbReference type="UniPathway" id="UPA00143"/>
<name>D8RNN2_SELML</name>
<dbReference type="PROSITE" id="PS50082">
    <property type="entry name" value="WD_REPEATS_2"/>
    <property type="match status" value="1"/>
</dbReference>
<evidence type="ECO:0000259" key="7">
    <source>
        <dbReference type="PROSITE" id="PS51698"/>
    </source>
</evidence>
<evidence type="ECO:0000313" key="8">
    <source>
        <dbReference type="EMBL" id="EFJ25896.1"/>
    </source>
</evidence>
<dbReference type="PANTHER" id="PTHR47446">
    <property type="entry name" value="RING-TYPE E3 UBIQUITIN TRANSFERASE"/>
    <property type="match status" value="1"/>
</dbReference>
<comment type="catalytic activity">
    <reaction evidence="1">
        <text>S-ubiquitinyl-[E2 ubiquitin-conjugating enzyme]-L-cysteine + [acceptor protein]-L-lysine = [E2 ubiquitin-conjugating enzyme]-L-cysteine + N(6)-ubiquitinyl-[acceptor protein]-L-lysine.</text>
        <dbReference type="EC" id="2.3.2.27"/>
    </reaction>
</comment>
<feature type="compositionally biased region" description="Basic and acidic residues" evidence="6">
    <location>
        <begin position="363"/>
        <end position="373"/>
    </location>
</feature>
<dbReference type="InterPro" id="IPR001680">
    <property type="entry name" value="WD40_rpt"/>
</dbReference>
<feature type="compositionally biased region" description="Low complexity" evidence="6">
    <location>
        <begin position="376"/>
        <end position="386"/>
    </location>
</feature>
<dbReference type="Pfam" id="PF23568">
    <property type="entry name" value="ARM_LIN"/>
    <property type="match status" value="1"/>
</dbReference>
<dbReference type="OMA" id="FNKYVKC"/>
<evidence type="ECO:0000256" key="2">
    <source>
        <dbReference type="ARBA" id="ARBA00004906"/>
    </source>
</evidence>
<accession>D8RNN2</accession>
<dbReference type="SUPFAM" id="SSF48371">
    <property type="entry name" value="ARM repeat"/>
    <property type="match status" value="1"/>
</dbReference>
<evidence type="ECO:0000256" key="5">
    <source>
        <dbReference type="PROSITE-ProRule" id="PRU00221"/>
    </source>
</evidence>
<feature type="region of interest" description="Disordered" evidence="6">
    <location>
        <begin position="304"/>
        <end position="417"/>
    </location>
</feature>
<dbReference type="eggNOG" id="KOG0167">
    <property type="taxonomic scope" value="Eukaryota"/>
</dbReference>
<organism evidence="9">
    <name type="scientific">Selaginella moellendorffii</name>
    <name type="common">Spikemoss</name>
    <dbReference type="NCBI Taxonomy" id="88036"/>
    <lineage>
        <taxon>Eukaryota</taxon>
        <taxon>Viridiplantae</taxon>
        <taxon>Streptophyta</taxon>
        <taxon>Embryophyta</taxon>
        <taxon>Tracheophyta</taxon>
        <taxon>Lycopodiopsida</taxon>
        <taxon>Selaginellales</taxon>
        <taxon>Selaginellaceae</taxon>
        <taxon>Selaginella</taxon>
    </lineage>
</organism>
<dbReference type="SUPFAM" id="SSF50978">
    <property type="entry name" value="WD40 repeat-like"/>
    <property type="match status" value="1"/>
</dbReference>
<dbReference type="PANTHER" id="PTHR47446:SF2">
    <property type="entry name" value="RING-TYPE E3 UBIQUITIN TRANSFERASE"/>
    <property type="match status" value="1"/>
</dbReference>
<dbReference type="InterPro" id="IPR052858">
    <property type="entry name" value="E3_ubiquitin-ligase_LIN"/>
</dbReference>
<dbReference type="InterPro" id="IPR016024">
    <property type="entry name" value="ARM-type_fold"/>
</dbReference>
<dbReference type="GO" id="GO:0061630">
    <property type="term" value="F:ubiquitin protein ligase activity"/>
    <property type="evidence" value="ECO:0007669"/>
    <property type="project" value="UniProtKB-EC"/>
</dbReference>
<dbReference type="InterPro" id="IPR056514">
    <property type="entry name" value="ARM_LIN_2nd"/>
</dbReference>
<keyword evidence="5" id="KW-0853">WD repeat</keyword>
<dbReference type="FunCoup" id="D8RNN2">
    <property type="interactions" value="1044"/>
</dbReference>
<dbReference type="InterPro" id="IPR055566">
    <property type="entry name" value="ARM_LIN"/>
</dbReference>
<dbReference type="KEGG" id="smo:SELMODRAFT_413195"/>
<dbReference type="Gene3D" id="1.25.10.10">
    <property type="entry name" value="Leucine-rich Repeat Variant"/>
    <property type="match status" value="1"/>
</dbReference>
<dbReference type="Gramene" id="EFJ25896">
    <property type="protein sequence ID" value="EFJ25896"/>
    <property type="gene ID" value="SELMODRAFT_413195"/>
</dbReference>
<feature type="compositionally biased region" description="Basic and acidic residues" evidence="6">
    <location>
        <begin position="331"/>
        <end position="343"/>
    </location>
</feature>
<dbReference type="InterPro" id="IPR056512">
    <property type="entry name" value="LIN_N"/>
</dbReference>
<dbReference type="HOGENOM" id="CLU_005355_1_0_1"/>
<dbReference type="InterPro" id="IPR011989">
    <property type="entry name" value="ARM-like"/>
</dbReference>
<evidence type="ECO:0000256" key="3">
    <source>
        <dbReference type="ARBA" id="ARBA00012483"/>
    </source>
</evidence>
<keyword evidence="9" id="KW-1185">Reference proteome</keyword>
<feature type="compositionally biased region" description="Acidic residues" evidence="6">
    <location>
        <begin position="307"/>
        <end position="320"/>
    </location>
</feature>
<feature type="compositionally biased region" description="Basic and acidic residues" evidence="6">
    <location>
        <begin position="403"/>
        <end position="417"/>
    </location>
</feature>
<dbReference type="Gene3D" id="3.30.40.10">
    <property type="entry name" value="Zinc/RING finger domain, C3HC4 (zinc finger)"/>
    <property type="match status" value="1"/>
</dbReference>
<dbReference type="Gene3D" id="2.130.10.10">
    <property type="entry name" value="YVTN repeat-like/Quinoprotein amine dehydrogenase"/>
    <property type="match status" value="2"/>
</dbReference>
<proteinExistence type="predicted"/>
<dbReference type="Pfam" id="PF04564">
    <property type="entry name" value="U-box"/>
    <property type="match status" value="1"/>
</dbReference>
<feature type="domain" description="U-box" evidence="7">
    <location>
        <begin position="453"/>
        <end position="528"/>
    </location>
</feature>
<dbReference type="PROSITE" id="PS51698">
    <property type="entry name" value="U_BOX"/>
    <property type="match status" value="1"/>
</dbReference>
<evidence type="ECO:0000256" key="4">
    <source>
        <dbReference type="ARBA" id="ARBA00022679"/>
    </source>
</evidence>
<evidence type="ECO:0000313" key="9">
    <source>
        <dbReference type="Proteomes" id="UP000001514"/>
    </source>
</evidence>
<dbReference type="CDD" id="cd16664">
    <property type="entry name" value="RING-Ubox_PUB"/>
    <property type="match status" value="1"/>
</dbReference>
<feature type="compositionally biased region" description="Polar residues" evidence="6">
    <location>
        <begin position="321"/>
        <end position="330"/>
    </location>
</feature>
<dbReference type="InterPro" id="IPR045210">
    <property type="entry name" value="RING-Ubox_PUB"/>
</dbReference>
<dbReference type="InterPro" id="IPR015943">
    <property type="entry name" value="WD40/YVTN_repeat-like_dom_sf"/>
</dbReference>
<comment type="pathway">
    <text evidence="2">Protein modification; protein ubiquitination.</text>
</comment>